<keyword evidence="11" id="KW-1185">Reference proteome</keyword>
<gene>
    <name evidence="10" type="ORF">ACN42_g2501</name>
</gene>
<evidence type="ECO:0000256" key="6">
    <source>
        <dbReference type="ARBA" id="ARBA00022771"/>
    </source>
</evidence>
<keyword evidence="6" id="KW-0863">Zinc-finger</keyword>
<dbReference type="STRING" id="48697.A0A101MPY0"/>
<keyword evidence="5" id="KW-0677">Repeat</keyword>
<comment type="caution">
    <text evidence="10">The sequence shown here is derived from an EMBL/GenBank/DDBJ whole genome shotgun (WGS) entry which is preliminary data.</text>
</comment>
<evidence type="ECO:0000313" key="11">
    <source>
        <dbReference type="Proteomes" id="UP000055045"/>
    </source>
</evidence>
<dbReference type="GO" id="GO:0008270">
    <property type="term" value="F:zinc ion binding"/>
    <property type="evidence" value="ECO:0007669"/>
    <property type="project" value="UniProtKB-KW"/>
</dbReference>
<dbReference type="EC" id="2.3.2.31" evidence="2"/>
<dbReference type="Gene3D" id="3.30.40.10">
    <property type="entry name" value="Zinc/RING finger domain, C3HC4 (zinc finger)"/>
    <property type="match status" value="1"/>
</dbReference>
<evidence type="ECO:0000256" key="7">
    <source>
        <dbReference type="ARBA" id="ARBA00022786"/>
    </source>
</evidence>
<dbReference type="GO" id="GO:0016567">
    <property type="term" value="P:protein ubiquitination"/>
    <property type="evidence" value="ECO:0007669"/>
    <property type="project" value="InterPro"/>
</dbReference>
<keyword evidence="3" id="KW-0808">Transferase</keyword>
<evidence type="ECO:0000256" key="2">
    <source>
        <dbReference type="ARBA" id="ARBA00012251"/>
    </source>
</evidence>
<evidence type="ECO:0000313" key="10">
    <source>
        <dbReference type="EMBL" id="KUM64558.1"/>
    </source>
</evidence>
<proteinExistence type="predicted"/>
<evidence type="ECO:0000259" key="9">
    <source>
        <dbReference type="PROSITE" id="PS51873"/>
    </source>
</evidence>
<dbReference type="InterPro" id="IPR044066">
    <property type="entry name" value="TRIAD_supradom"/>
</dbReference>
<dbReference type="PROSITE" id="PS51873">
    <property type="entry name" value="TRIAD"/>
    <property type="match status" value="1"/>
</dbReference>
<dbReference type="EMBL" id="LLXE01000045">
    <property type="protein sequence ID" value="KUM64558.1"/>
    <property type="molecule type" value="Genomic_DNA"/>
</dbReference>
<protein>
    <recommendedName>
        <fullName evidence="2">RBR-type E3 ubiquitin transferase</fullName>
        <ecNumber evidence="2">2.3.2.31</ecNumber>
    </recommendedName>
</protein>
<sequence>MTKSRSSVRQLLDYLERVFVSKKVTEEVSQSVKHKANRKPIKSNMLTLHRCTGCFQKVPTSKLLTAPCQHQYCPSCLRRMSSTALNSPEMFPAKCCFQEIPAKAIMEVMSPRNKKRYIIRWEENSIPPLERLYCPRESCGRWIPPKSSEARLGYCVCPNCRAKVCSKCGDLFHLAWSCSHDPETKATLELAKENNWQRCSNCLYLVEKVDGCNQIICRCGHRFCYRCGQRDRCECPPRGMEDEDLDTDGDIDVNTVVAAMEQAESAGEPCWWEGQA</sequence>
<dbReference type="CDD" id="cd22584">
    <property type="entry name" value="Rcat_RBR_unk"/>
    <property type="match status" value="1"/>
</dbReference>
<evidence type="ECO:0000256" key="1">
    <source>
        <dbReference type="ARBA" id="ARBA00001798"/>
    </source>
</evidence>
<evidence type="ECO:0000256" key="8">
    <source>
        <dbReference type="ARBA" id="ARBA00022833"/>
    </source>
</evidence>
<accession>A0A101MPY0</accession>
<dbReference type="Proteomes" id="UP000055045">
    <property type="component" value="Unassembled WGS sequence"/>
</dbReference>
<evidence type="ECO:0000256" key="3">
    <source>
        <dbReference type="ARBA" id="ARBA00022679"/>
    </source>
</evidence>
<dbReference type="Pfam" id="PF01485">
    <property type="entry name" value="IBR"/>
    <property type="match status" value="2"/>
</dbReference>
<evidence type="ECO:0000256" key="5">
    <source>
        <dbReference type="ARBA" id="ARBA00022737"/>
    </source>
</evidence>
<dbReference type="Gene3D" id="1.20.120.1750">
    <property type="match status" value="1"/>
</dbReference>
<keyword evidence="8" id="KW-0862">Zinc</keyword>
<dbReference type="InterPro" id="IPR013083">
    <property type="entry name" value="Znf_RING/FYVE/PHD"/>
</dbReference>
<evidence type="ECO:0000256" key="4">
    <source>
        <dbReference type="ARBA" id="ARBA00022723"/>
    </source>
</evidence>
<dbReference type="PANTHER" id="PTHR11685">
    <property type="entry name" value="RBR FAMILY RING FINGER AND IBR DOMAIN-CONTAINING"/>
    <property type="match status" value="1"/>
</dbReference>
<keyword evidence="4" id="KW-0479">Metal-binding</keyword>
<comment type="catalytic activity">
    <reaction evidence="1">
        <text>[E2 ubiquitin-conjugating enzyme]-S-ubiquitinyl-L-cysteine + [acceptor protein]-L-lysine = [E2 ubiquitin-conjugating enzyme]-L-cysteine + [acceptor protein]-N(6)-ubiquitinyl-L-lysine.</text>
        <dbReference type="EC" id="2.3.2.31"/>
    </reaction>
</comment>
<dbReference type="SUPFAM" id="SSF57850">
    <property type="entry name" value="RING/U-box"/>
    <property type="match status" value="1"/>
</dbReference>
<organism evidence="10 11">
    <name type="scientific">Penicillium freii</name>
    <dbReference type="NCBI Taxonomy" id="48697"/>
    <lineage>
        <taxon>Eukaryota</taxon>
        <taxon>Fungi</taxon>
        <taxon>Dikarya</taxon>
        <taxon>Ascomycota</taxon>
        <taxon>Pezizomycotina</taxon>
        <taxon>Eurotiomycetes</taxon>
        <taxon>Eurotiomycetidae</taxon>
        <taxon>Eurotiales</taxon>
        <taxon>Aspergillaceae</taxon>
        <taxon>Penicillium</taxon>
    </lineage>
</organism>
<dbReference type="InterPro" id="IPR017907">
    <property type="entry name" value="Znf_RING_CS"/>
</dbReference>
<dbReference type="InterPro" id="IPR002867">
    <property type="entry name" value="IBR_dom"/>
</dbReference>
<dbReference type="AlphaFoldDB" id="A0A101MPY0"/>
<feature type="domain" description="RING-type" evidence="9">
    <location>
        <begin position="47"/>
        <end position="242"/>
    </location>
</feature>
<dbReference type="GO" id="GO:0061630">
    <property type="term" value="F:ubiquitin protein ligase activity"/>
    <property type="evidence" value="ECO:0007669"/>
    <property type="project" value="UniProtKB-EC"/>
</dbReference>
<name>A0A101MPY0_PENFR</name>
<reference evidence="10 11" key="1">
    <citation type="submission" date="2015-10" db="EMBL/GenBank/DDBJ databases">
        <title>Genome sequencing of Penicillium freii.</title>
        <authorList>
            <person name="Nguyen H.D."/>
            <person name="Visagie C.M."/>
            <person name="Seifert K.A."/>
        </authorList>
    </citation>
    <scope>NUCLEOTIDE SEQUENCE [LARGE SCALE GENOMIC DNA]</scope>
    <source>
        <strain evidence="10 11">DAOM 242723</strain>
    </source>
</reference>
<dbReference type="InterPro" id="IPR031127">
    <property type="entry name" value="E3_UB_ligase_RBR"/>
</dbReference>
<dbReference type="CDD" id="cd20335">
    <property type="entry name" value="BRcat_RBR"/>
    <property type="match status" value="1"/>
</dbReference>
<keyword evidence="7" id="KW-0833">Ubl conjugation pathway</keyword>
<dbReference type="PROSITE" id="PS00518">
    <property type="entry name" value="ZF_RING_1"/>
    <property type="match status" value="1"/>
</dbReference>